<keyword evidence="5" id="KW-0539">Nucleus</keyword>
<keyword evidence="9" id="KW-1185">Reference proteome</keyword>
<feature type="domain" description="Zn(2)-C6 fungal-type" evidence="7">
    <location>
        <begin position="33"/>
        <end position="68"/>
    </location>
</feature>
<organism evidence="8 9">
    <name type="scientific">Pterulicium gracile</name>
    <dbReference type="NCBI Taxonomy" id="1884261"/>
    <lineage>
        <taxon>Eukaryota</taxon>
        <taxon>Fungi</taxon>
        <taxon>Dikarya</taxon>
        <taxon>Basidiomycota</taxon>
        <taxon>Agaricomycotina</taxon>
        <taxon>Agaricomycetes</taxon>
        <taxon>Agaricomycetidae</taxon>
        <taxon>Agaricales</taxon>
        <taxon>Pleurotineae</taxon>
        <taxon>Pterulaceae</taxon>
        <taxon>Pterulicium</taxon>
    </lineage>
</organism>
<dbReference type="Pfam" id="PF00172">
    <property type="entry name" value="Zn_clus"/>
    <property type="match status" value="1"/>
</dbReference>
<dbReference type="PANTHER" id="PTHR31845:SF17">
    <property type="entry name" value="ZN(II)2CYS6 TRANSCRIPTION FACTOR (EUROFUNG)"/>
    <property type="match status" value="1"/>
</dbReference>
<evidence type="ECO:0000313" key="9">
    <source>
        <dbReference type="Proteomes" id="UP000305067"/>
    </source>
</evidence>
<dbReference type="CDD" id="cd00067">
    <property type="entry name" value="GAL4"/>
    <property type="match status" value="1"/>
</dbReference>
<dbReference type="InterPro" id="IPR001138">
    <property type="entry name" value="Zn2Cys6_DnaBD"/>
</dbReference>
<dbReference type="GO" id="GO:0005634">
    <property type="term" value="C:nucleus"/>
    <property type="evidence" value="ECO:0007669"/>
    <property type="project" value="UniProtKB-SubCell"/>
</dbReference>
<dbReference type="OrthoDB" id="2595934at2759"/>
<dbReference type="Proteomes" id="UP000305067">
    <property type="component" value="Unassembled WGS sequence"/>
</dbReference>
<evidence type="ECO:0000313" key="8">
    <source>
        <dbReference type="EMBL" id="TFL05977.1"/>
    </source>
</evidence>
<accession>A0A5C3QXB2</accession>
<dbReference type="SMART" id="SM00066">
    <property type="entry name" value="GAL4"/>
    <property type="match status" value="1"/>
</dbReference>
<dbReference type="GO" id="GO:0000976">
    <property type="term" value="F:transcription cis-regulatory region binding"/>
    <property type="evidence" value="ECO:0007669"/>
    <property type="project" value="TreeGrafter"/>
</dbReference>
<evidence type="ECO:0000256" key="6">
    <source>
        <dbReference type="SAM" id="MobiDB-lite"/>
    </source>
</evidence>
<feature type="region of interest" description="Disordered" evidence="6">
    <location>
        <begin position="1"/>
        <end position="30"/>
    </location>
</feature>
<evidence type="ECO:0000256" key="3">
    <source>
        <dbReference type="ARBA" id="ARBA00023125"/>
    </source>
</evidence>
<dbReference type="GO" id="GO:0008270">
    <property type="term" value="F:zinc ion binding"/>
    <property type="evidence" value="ECO:0007669"/>
    <property type="project" value="InterPro"/>
</dbReference>
<evidence type="ECO:0000259" key="7">
    <source>
        <dbReference type="PROSITE" id="PS50048"/>
    </source>
</evidence>
<comment type="subcellular location">
    <subcellularLocation>
        <location evidence="1">Nucleus</location>
    </subcellularLocation>
</comment>
<keyword evidence="4" id="KW-0804">Transcription</keyword>
<dbReference type="SUPFAM" id="SSF57701">
    <property type="entry name" value="Zn2/Cys6 DNA-binding domain"/>
    <property type="match status" value="1"/>
</dbReference>
<dbReference type="InterPro" id="IPR036864">
    <property type="entry name" value="Zn2-C6_fun-type_DNA-bd_sf"/>
</dbReference>
<keyword evidence="3" id="KW-0238">DNA-binding</keyword>
<feature type="compositionally biased region" description="Polar residues" evidence="6">
    <location>
        <begin position="662"/>
        <end position="683"/>
    </location>
</feature>
<dbReference type="PROSITE" id="PS00463">
    <property type="entry name" value="ZN2_CY6_FUNGAL_1"/>
    <property type="match status" value="1"/>
</dbReference>
<evidence type="ECO:0000256" key="2">
    <source>
        <dbReference type="ARBA" id="ARBA00023015"/>
    </source>
</evidence>
<sequence>MDTSADNQIASSSTSSMVRGLPKRSKPKKASHACTACRRQKSRCEILGMEDGRLRCHRCKVLGNTCSYETSDKPMLREMKTALLATASSSHSEVAQPPSQDPIGVIYFSGEPHLRKQYIGTRRPDISEWNQISCTTSDHEWGIAPILAVQDMASAQGATTLRLPASSSPVTTDNVLSDILTPDQTDHLLHLFASRFLPWLNLPSTDPNLGAGQHTPLLDLARCTFAARYLEDATRASVLPRTQRLLDQAVVRHMEKPVASLETVLALQMLSLWGHNCHFLADPSPSSHSFGTTELFASAVQAATEIGLNRASALYVSLREERQRNAGECSPEDQEREQKALSDAHIWLSLCNTESILTLGAGQIPSHTSRSSHDRRLVNIPTTAPATVSCARELRLGLLGEMFDVIEQGMRLPLKDPDLLQEWSDEVSEVILKMDRLDRIMAPLPILFDQETFHFYIARVLFSVAKATFLYYAQGQCRHLCPFDMEEVQFKAWHKGFSPTGVHFFAIWSQNAVASTEAVLLSAISAAKCTKGTGSFAEQDLFTAAPDRLYCMITFAATLLVMAKFWAAENVGIEFIGATDGLLTHAIQVLESSSLFPGDPAQNCARWIQKMFKAWDQRGETSQPTDNDARKRDLRSGERAEHHDGSASESASPSQVHWYPSPASTPCSGDSMSPCLSATQASLPRSPGNPQDVENLYPDDQFWKTFRISMQARAAAGTF</sequence>
<protein>
    <recommendedName>
        <fullName evidence="7">Zn(2)-C6 fungal-type domain-containing protein</fullName>
    </recommendedName>
</protein>
<dbReference type="PANTHER" id="PTHR31845">
    <property type="entry name" value="FINGER DOMAIN PROTEIN, PUTATIVE-RELATED"/>
    <property type="match status" value="1"/>
</dbReference>
<dbReference type="Gene3D" id="4.10.240.10">
    <property type="entry name" value="Zn(2)-C6 fungal-type DNA-binding domain"/>
    <property type="match status" value="1"/>
</dbReference>
<dbReference type="GO" id="GO:0000981">
    <property type="term" value="F:DNA-binding transcription factor activity, RNA polymerase II-specific"/>
    <property type="evidence" value="ECO:0007669"/>
    <property type="project" value="InterPro"/>
</dbReference>
<name>A0A5C3QXB2_9AGAR</name>
<dbReference type="EMBL" id="ML178816">
    <property type="protein sequence ID" value="TFL05977.1"/>
    <property type="molecule type" value="Genomic_DNA"/>
</dbReference>
<reference evidence="8 9" key="1">
    <citation type="journal article" date="2019" name="Nat. Ecol. Evol.">
        <title>Megaphylogeny resolves global patterns of mushroom evolution.</title>
        <authorList>
            <person name="Varga T."/>
            <person name="Krizsan K."/>
            <person name="Foldi C."/>
            <person name="Dima B."/>
            <person name="Sanchez-Garcia M."/>
            <person name="Sanchez-Ramirez S."/>
            <person name="Szollosi G.J."/>
            <person name="Szarkandi J.G."/>
            <person name="Papp V."/>
            <person name="Albert L."/>
            <person name="Andreopoulos W."/>
            <person name="Angelini C."/>
            <person name="Antonin V."/>
            <person name="Barry K.W."/>
            <person name="Bougher N.L."/>
            <person name="Buchanan P."/>
            <person name="Buyck B."/>
            <person name="Bense V."/>
            <person name="Catcheside P."/>
            <person name="Chovatia M."/>
            <person name="Cooper J."/>
            <person name="Damon W."/>
            <person name="Desjardin D."/>
            <person name="Finy P."/>
            <person name="Geml J."/>
            <person name="Haridas S."/>
            <person name="Hughes K."/>
            <person name="Justo A."/>
            <person name="Karasinski D."/>
            <person name="Kautmanova I."/>
            <person name="Kiss B."/>
            <person name="Kocsube S."/>
            <person name="Kotiranta H."/>
            <person name="LaButti K.M."/>
            <person name="Lechner B.E."/>
            <person name="Liimatainen K."/>
            <person name="Lipzen A."/>
            <person name="Lukacs Z."/>
            <person name="Mihaltcheva S."/>
            <person name="Morgado L.N."/>
            <person name="Niskanen T."/>
            <person name="Noordeloos M.E."/>
            <person name="Ohm R.A."/>
            <person name="Ortiz-Santana B."/>
            <person name="Ovrebo C."/>
            <person name="Racz N."/>
            <person name="Riley R."/>
            <person name="Savchenko A."/>
            <person name="Shiryaev A."/>
            <person name="Soop K."/>
            <person name="Spirin V."/>
            <person name="Szebenyi C."/>
            <person name="Tomsovsky M."/>
            <person name="Tulloss R.E."/>
            <person name="Uehling J."/>
            <person name="Grigoriev I.V."/>
            <person name="Vagvolgyi C."/>
            <person name="Papp T."/>
            <person name="Martin F.M."/>
            <person name="Miettinen O."/>
            <person name="Hibbett D.S."/>
            <person name="Nagy L.G."/>
        </authorList>
    </citation>
    <scope>NUCLEOTIDE SEQUENCE [LARGE SCALE GENOMIC DNA]</scope>
    <source>
        <strain evidence="8 9">CBS 309.79</strain>
    </source>
</reference>
<evidence type="ECO:0000256" key="1">
    <source>
        <dbReference type="ARBA" id="ARBA00004123"/>
    </source>
</evidence>
<dbReference type="STRING" id="1884261.A0A5C3QXB2"/>
<feature type="region of interest" description="Disordered" evidence="6">
    <location>
        <begin position="616"/>
        <end position="695"/>
    </location>
</feature>
<evidence type="ECO:0000256" key="4">
    <source>
        <dbReference type="ARBA" id="ARBA00023163"/>
    </source>
</evidence>
<proteinExistence type="predicted"/>
<dbReference type="CDD" id="cd12148">
    <property type="entry name" value="fungal_TF_MHR"/>
    <property type="match status" value="1"/>
</dbReference>
<gene>
    <name evidence="8" type="ORF">BDV98DRAFT_560958</name>
</gene>
<feature type="compositionally biased region" description="Basic residues" evidence="6">
    <location>
        <begin position="21"/>
        <end position="30"/>
    </location>
</feature>
<evidence type="ECO:0000256" key="5">
    <source>
        <dbReference type="ARBA" id="ARBA00023242"/>
    </source>
</evidence>
<dbReference type="InterPro" id="IPR051089">
    <property type="entry name" value="prtT"/>
</dbReference>
<feature type="compositionally biased region" description="Basic and acidic residues" evidence="6">
    <location>
        <begin position="627"/>
        <end position="646"/>
    </location>
</feature>
<dbReference type="PROSITE" id="PS50048">
    <property type="entry name" value="ZN2_CY6_FUNGAL_2"/>
    <property type="match status" value="1"/>
</dbReference>
<dbReference type="AlphaFoldDB" id="A0A5C3QXB2"/>
<feature type="compositionally biased region" description="Polar residues" evidence="6">
    <location>
        <begin position="1"/>
        <end position="17"/>
    </location>
</feature>
<keyword evidence="2" id="KW-0805">Transcription regulation</keyword>